<dbReference type="InterPro" id="IPR036361">
    <property type="entry name" value="SAP_dom_sf"/>
</dbReference>
<evidence type="ECO:0000256" key="3">
    <source>
        <dbReference type="SAM" id="MobiDB-lite"/>
    </source>
</evidence>
<proteinExistence type="inferred from homology"/>
<keyword evidence="1" id="KW-0597">Phosphoprotein</keyword>
<name>A0A087TSF6_STEMI</name>
<dbReference type="GO" id="GO:0016973">
    <property type="term" value="P:poly(A)+ mRNA export from nucleus"/>
    <property type="evidence" value="ECO:0007669"/>
    <property type="project" value="TreeGrafter"/>
</dbReference>
<dbReference type="PANTHER" id="PTHR46551:SF1">
    <property type="entry name" value="SAP DOMAIN-CONTAINING RIBONUCLEOPROTEIN"/>
    <property type="match status" value="1"/>
</dbReference>
<dbReference type="AlphaFoldDB" id="A0A087TSF6"/>
<evidence type="ECO:0000256" key="1">
    <source>
        <dbReference type="ARBA" id="ARBA00022553"/>
    </source>
</evidence>
<sequence length="312" mass="34867">MEQDELTEKNDMLERIRNMKVTDLKRMLKACSLPTNGNKPDLIERLTEACISGKGSEIFAAELVPELNKTESNLHARNEADFAAELEDKVPEFNETESNEACVKDKNNSNLISSSSFGHDSDKVSSNSEEESNLNINSEIAKPLKKRAVTNDNEDKVVKKKMRINRNTTSINFDFFNPSPVNPIKSTDLTVKAAAGSLQATTKDMPNAEKQLVKAERHSRIVFSACEKPAIRSGVAKLHTSAASTSLTDLERLKRRAERFGESVSSVLREMEEKEKLEKRRSKFGIGGSLAVTSRMSDEEKKRKRAERFGLS</sequence>
<dbReference type="EMBL" id="KK116535">
    <property type="protein sequence ID" value="KFM68045.1"/>
    <property type="molecule type" value="Genomic_DNA"/>
</dbReference>
<reference evidence="5 6" key="1">
    <citation type="submission" date="2013-11" db="EMBL/GenBank/DDBJ databases">
        <title>Genome sequencing of Stegodyphus mimosarum.</title>
        <authorList>
            <person name="Bechsgaard J."/>
        </authorList>
    </citation>
    <scope>NUCLEOTIDE SEQUENCE [LARGE SCALE GENOMIC DNA]</scope>
</reference>
<dbReference type="SUPFAM" id="SSF68906">
    <property type="entry name" value="SAP domain"/>
    <property type="match status" value="1"/>
</dbReference>
<accession>A0A087TSF6</accession>
<dbReference type="SMART" id="SM00513">
    <property type="entry name" value="SAP"/>
    <property type="match status" value="1"/>
</dbReference>
<feature type="region of interest" description="Disordered" evidence="3">
    <location>
        <begin position="288"/>
        <end position="312"/>
    </location>
</feature>
<dbReference type="InterPro" id="IPR003034">
    <property type="entry name" value="SAP_dom"/>
</dbReference>
<comment type="similarity">
    <text evidence="2">Belongs to the SAP domain-containing ribonucleoprotein family.</text>
</comment>
<dbReference type="Proteomes" id="UP000054359">
    <property type="component" value="Unassembled WGS sequence"/>
</dbReference>
<dbReference type="PROSITE" id="PS50800">
    <property type="entry name" value="SAP"/>
    <property type="match status" value="1"/>
</dbReference>
<keyword evidence="5" id="KW-0687">Ribonucleoprotein</keyword>
<dbReference type="InterPro" id="IPR052240">
    <property type="entry name" value="SAP_domain_ribonucleoprotein"/>
</dbReference>
<dbReference type="PANTHER" id="PTHR46551">
    <property type="entry name" value="SAP DOMAIN-CONTAINING RIBONUCLEOPROTEIN"/>
    <property type="match status" value="1"/>
</dbReference>
<evidence type="ECO:0000259" key="4">
    <source>
        <dbReference type="PROSITE" id="PS50800"/>
    </source>
</evidence>
<dbReference type="OrthoDB" id="5837849at2759"/>
<feature type="compositionally biased region" description="Polar residues" evidence="3">
    <location>
        <begin position="108"/>
        <end position="118"/>
    </location>
</feature>
<evidence type="ECO:0000313" key="6">
    <source>
        <dbReference type="Proteomes" id="UP000054359"/>
    </source>
</evidence>
<feature type="domain" description="SAP" evidence="4">
    <location>
        <begin position="16"/>
        <end position="50"/>
    </location>
</feature>
<dbReference type="GO" id="GO:1990904">
    <property type="term" value="C:ribonucleoprotein complex"/>
    <property type="evidence" value="ECO:0007669"/>
    <property type="project" value="UniProtKB-KW"/>
</dbReference>
<feature type="non-terminal residue" evidence="5">
    <location>
        <position position="312"/>
    </location>
</feature>
<feature type="region of interest" description="Disordered" evidence="3">
    <location>
        <begin position="93"/>
        <end position="134"/>
    </location>
</feature>
<dbReference type="GO" id="GO:0005634">
    <property type="term" value="C:nucleus"/>
    <property type="evidence" value="ECO:0007669"/>
    <property type="project" value="TreeGrafter"/>
</dbReference>
<evidence type="ECO:0000313" key="5">
    <source>
        <dbReference type="EMBL" id="KFM68045.1"/>
    </source>
</evidence>
<dbReference type="Pfam" id="PF02037">
    <property type="entry name" value="SAP"/>
    <property type="match status" value="1"/>
</dbReference>
<dbReference type="STRING" id="407821.A0A087TSF6"/>
<keyword evidence="6" id="KW-1185">Reference proteome</keyword>
<organism evidence="5 6">
    <name type="scientific">Stegodyphus mimosarum</name>
    <name type="common">African social velvet spider</name>
    <dbReference type="NCBI Taxonomy" id="407821"/>
    <lineage>
        <taxon>Eukaryota</taxon>
        <taxon>Metazoa</taxon>
        <taxon>Ecdysozoa</taxon>
        <taxon>Arthropoda</taxon>
        <taxon>Chelicerata</taxon>
        <taxon>Arachnida</taxon>
        <taxon>Araneae</taxon>
        <taxon>Araneomorphae</taxon>
        <taxon>Entelegynae</taxon>
        <taxon>Eresoidea</taxon>
        <taxon>Eresidae</taxon>
        <taxon>Stegodyphus</taxon>
    </lineage>
</organism>
<protein>
    <submittedName>
        <fullName evidence="5">SAP domain-containing ribonucleoprotein</fullName>
    </submittedName>
</protein>
<evidence type="ECO:0000256" key="2">
    <source>
        <dbReference type="ARBA" id="ARBA00046328"/>
    </source>
</evidence>
<gene>
    <name evidence="5" type="ORF">X975_18061</name>
</gene>
<dbReference type="Gene3D" id="1.10.720.30">
    <property type="entry name" value="SAP domain"/>
    <property type="match status" value="1"/>
</dbReference>